<gene>
    <name evidence="1" type="ORF">Nepgr_021651</name>
</gene>
<protein>
    <submittedName>
        <fullName evidence="1">Uncharacterized protein</fullName>
    </submittedName>
</protein>
<dbReference type="EMBL" id="BSYO01000021">
    <property type="protein sequence ID" value="GMH19810.1"/>
    <property type="molecule type" value="Genomic_DNA"/>
</dbReference>
<dbReference type="Proteomes" id="UP001279734">
    <property type="component" value="Unassembled WGS sequence"/>
</dbReference>
<accession>A0AAD3SZ53</accession>
<evidence type="ECO:0000313" key="2">
    <source>
        <dbReference type="Proteomes" id="UP001279734"/>
    </source>
</evidence>
<reference evidence="1" key="1">
    <citation type="submission" date="2023-05" db="EMBL/GenBank/DDBJ databases">
        <title>Nepenthes gracilis genome sequencing.</title>
        <authorList>
            <person name="Fukushima K."/>
        </authorList>
    </citation>
    <scope>NUCLEOTIDE SEQUENCE</scope>
    <source>
        <strain evidence="1">SING2019-196</strain>
    </source>
</reference>
<evidence type="ECO:0000313" key="1">
    <source>
        <dbReference type="EMBL" id="GMH19810.1"/>
    </source>
</evidence>
<dbReference type="AlphaFoldDB" id="A0AAD3SZ53"/>
<keyword evidence="2" id="KW-1185">Reference proteome</keyword>
<comment type="caution">
    <text evidence="1">The sequence shown here is derived from an EMBL/GenBank/DDBJ whole genome shotgun (WGS) entry which is preliminary data.</text>
</comment>
<organism evidence="1 2">
    <name type="scientific">Nepenthes gracilis</name>
    <name type="common">Slender pitcher plant</name>
    <dbReference type="NCBI Taxonomy" id="150966"/>
    <lineage>
        <taxon>Eukaryota</taxon>
        <taxon>Viridiplantae</taxon>
        <taxon>Streptophyta</taxon>
        <taxon>Embryophyta</taxon>
        <taxon>Tracheophyta</taxon>
        <taxon>Spermatophyta</taxon>
        <taxon>Magnoliopsida</taxon>
        <taxon>eudicotyledons</taxon>
        <taxon>Gunneridae</taxon>
        <taxon>Pentapetalae</taxon>
        <taxon>Caryophyllales</taxon>
        <taxon>Nepenthaceae</taxon>
        <taxon>Nepenthes</taxon>
    </lineage>
</organism>
<proteinExistence type="predicted"/>
<sequence length="165" mass="17508">MRYPRVFSRVAGCRIVGCCGNVNVCGALSSVVWVGLGPPALEFGSFVDSGLECLSQEVILIRKIASVASFSDQATSVSDSSSFGFSFPSSLIIRISDFASLLHYGHRTDADPIFGGRKLDAGFCRHFGMLVHAHWATVQNGLVGGGYANFAALEVGSRMAILKQG</sequence>
<name>A0AAD3SZ53_NEPGR</name>